<dbReference type="Proteomes" id="UP000298652">
    <property type="component" value="Chromosome 6"/>
</dbReference>
<feature type="signal peptide" evidence="2">
    <location>
        <begin position="1"/>
        <end position="18"/>
    </location>
</feature>
<name>A0A4U6UF56_SETVI</name>
<sequence>MSVAFSLVLLAPSPYSLLSSSRGGGRGDREGQPPAADGPSPSIRRTEPDGGEPFGRSSRAA</sequence>
<feature type="chain" id="PRO_5020907380" evidence="2">
    <location>
        <begin position="19"/>
        <end position="61"/>
    </location>
</feature>
<evidence type="ECO:0000313" key="3">
    <source>
        <dbReference type="EMBL" id="TKW09047.1"/>
    </source>
</evidence>
<accession>A0A4U6UF56</accession>
<feature type="region of interest" description="Disordered" evidence="1">
    <location>
        <begin position="15"/>
        <end position="61"/>
    </location>
</feature>
<evidence type="ECO:0000256" key="2">
    <source>
        <dbReference type="SAM" id="SignalP"/>
    </source>
</evidence>
<evidence type="ECO:0000256" key="1">
    <source>
        <dbReference type="SAM" id="MobiDB-lite"/>
    </source>
</evidence>
<keyword evidence="4" id="KW-1185">Reference proteome</keyword>
<organism evidence="3 4">
    <name type="scientific">Setaria viridis</name>
    <name type="common">Green bristlegrass</name>
    <name type="synonym">Setaria italica subsp. viridis</name>
    <dbReference type="NCBI Taxonomy" id="4556"/>
    <lineage>
        <taxon>Eukaryota</taxon>
        <taxon>Viridiplantae</taxon>
        <taxon>Streptophyta</taxon>
        <taxon>Embryophyta</taxon>
        <taxon>Tracheophyta</taxon>
        <taxon>Spermatophyta</taxon>
        <taxon>Magnoliopsida</taxon>
        <taxon>Liliopsida</taxon>
        <taxon>Poales</taxon>
        <taxon>Poaceae</taxon>
        <taxon>PACMAD clade</taxon>
        <taxon>Panicoideae</taxon>
        <taxon>Panicodae</taxon>
        <taxon>Paniceae</taxon>
        <taxon>Cenchrinae</taxon>
        <taxon>Setaria</taxon>
    </lineage>
</organism>
<reference evidence="3" key="1">
    <citation type="submission" date="2019-03" db="EMBL/GenBank/DDBJ databases">
        <title>WGS assembly of Setaria viridis.</title>
        <authorList>
            <person name="Huang P."/>
            <person name="Jenkins J."/>
            <person name="Grimwood J."/>
            <person name="Barry K."/>
            <person name="Healey A."/>
            <person name="Mamidi S."/>
            <person name="Sreedasyam A."/>
            <person name="Shu S."/>
            <person name="Feldman M."/>
            <person name="Wu J."/>
            <person name="Yu Y."/>
            <person name="Chen C."/>
            <person name="Johnson J."/>
            <person name="Rokhsar D."/>
            <person name="Baxter I."/>
            <person name="Schmutz J."/>
            <person name="Brutnell T."/>
            <person name="Kellogg E."/>
        </authorList>
    </citation>
    <scope>NUCLEOTIDE SEQUENCE [LARGE SCALE GENOMIC DNA]</scope>
</reference>
<dbReference type="AlphaFoldDB" id="A0A4U6UF56"/>
<dbReference type="EMBL" id="CM016557">
    <property type="protein sequence ID" value="TKW09047.1"/>
    <property type="molecule type" value="Genomic_DNA"/>
</dbReference>
<proteinExistence type="predicted"/>
<evidence type="ECO:0000313" key="4">
    <source>
        <dbReference type="Proteomes" id="UP000298652"/>
    </source>
</evidence>
<protein>
    <submittedName>
        <fullName evidence="3">Uncharacterized protein</fullName>
    </submittedName>
</protein>
<dbReference type="Gramene" id="TKW09047">
    <property type="protein sequence ID" value="TKW09047"/>
    <property type="gene ID" value="SEVIR_6G065825v2"/>
</dbReference>
<gene>
    <name evidence="3" type="ORF">SEVIR_6G065825v2</name>
</gene>
<keyword evidence="2" id="KW-0732">Signal</keyword>